<organism evidence="3 4">
    <name type="scientific">Rhodocytophaga aerolata</name>
    <dbReference type="NCBI Taxonomy" id="455078"/>
    <lineage>
        <taxon>Bacteria</taxon>
        <taxon>Pseudomonadati</taxon>
        <taxon>Bacteroidota</taxon>
        <taxon>Cytophagia</taxon>
        <taxon>Cytophagales</taxon>
        <taxon>Rhodocytophagaceae</taxon>
        <taxon>Rhodocytophaga</taxon>
    </lineage>
</organism>
<name>A0ABT8QZJ8_9BACT</name>
<proteinExistence type="predicted"/>
<dbReference type="GO" id="GO:0016757">
    <property type="term" value="F:glycosyltransferase activity"/>
    <property type="evidence" value="ECO:0007669"/>
    <property type="project" value="UniProtKB-KW"/>
</dbReference>
<gene>
    <name evidence="3" type="ORF">Q0590_03340</name>
</gene>
<comment type="caution">
    <text evidence="3">The sequence shown here is derived from an EMBL/GenBank/DDBJ whole genome shotgun (WGS) entry which is preliminary data.</text>
</comment>
<dbReference type="PANTHER" id="PTHR12526:SF630">
    <property type="entry name" value="GLYCOSYLTRANSFERASE"/>
    <property type="match status" value="1"/>
</dbReference>
<keyword evidence="4" id="KW-1185">Reference proteome</keyword>
<feature type="domain" description="Glycosyltransferase subfamily 4-like N-terminal" evidence="2">
    <location>
        <begin position="17"/>
        <end position="175"/>
    </location>
</feature>
<reference evidence="3" key="1">
    <citation type="submission" date="2023-07" db="EMBL/GenBank/DDBJ databases">
        <title>The genome sequence of Rhodocytophaga aerolata KACC 12507.</title>
        <authorList>
            <person name="Zhang X."/>
        </authorList>
    </citation>
    <scope>NUCLEOTIDE SEQUENCE</scope>
    <source>
        <strain evidence="3">KACC 12507</strain>
    </source>
</reference>
<dbReference type="Pfam" id="PF13439">
    <property type="entry name" value="Glyco_transf_4"/>
    <property type="match status" value="1"/>
</dbReference>
<accession>A0ABT8QZJ8</accession>
<dbReference type="InterPro" id="IPR028098">
    <property type="entry name" value="Glyco_trans_4-like_N"/>
</dbReference>
<evidence type="ECO:0000259" key="1">
    <source>
        <dbReference type="Pfam" id="PF00534"/>
    </source>
</evidence>
<dbReference type="Proteomes" id="UP001168528">
    <property type="component" value="Unassembled WGS sequence"/>
</dbReference>
<dbReference type="RefSeq" id="WP_302036056.1">
    <property type="nucleotide sequence ID" value="NZ_JAUKPO010000001.1"/>
</dbReference>
<dbReference type="EMBL" id="JAUKPO010000001">
    <property type="protein sequence ID" value="MDO1445266.1"/>
    <property type="molecule type" value="Genomic_DNA"/>
</dbReference>
<dbReference type="PANTHER" id="PTHR12526">
    <property type="entry name" value="GLYCOSYLTRANSFERASE"/>
    <property type="match status" value="1"/>
</dbReference>
<dbReference type="Pfam" id="PF00534">
    <property type="entry name" value="Glycos_transf_1"/>
    <property type="match status" value="1"/>
</dbReference>
<evidence type="ECO:0000313" key="3">
    <source>
        <dbReference type="EMBL" id="MDO1445266.1"/>
    </source>
</evidence>
<protein>
    <submittedName>
        <fullName evidence="3">Glycosyltransferase</fullName>
        <ecNumber evidence="3">2.4.-.-</ecNumber>
    </submittedName>
</protein>
<evidence type="ECO:0000259" key="2">
    <source>
        <dbReference type="Pfam" id="PF13439"/>
    </source>
</evidence>
<dbReference type="InterPro" id="IPR001296">
    <property type="entry name" value="Glyco_trans_1"/>
</dbReference>
<dbReference type="SUPFAM" id="SSF53756">
    <property type="entry name" value="UDP-Glycosyltransferase/glycogen phosphorylase"/>
    <property type="match status" value="1"/>
</dbReference>
<keyword evidence="3" id="KW-0808">Transferase</keyword>
<dbReference type="Gene3D" id="3.40.50.2000">
    <property type="entry name" value="Glycogen Phosphorylase B"/>
    <property type="match status" value="2"/>
</dbReference>
<dbReference type="EC" id="2.4.-.-" evidence="3"/>
<feature type="domain" description="Glycosyl transferase family 1" evidence="1">
    <location>
        <begin position="185"/>
        <end position="349"/>
    </location>
</feature>
<keyword evidence="3" id="KW-0328">Glycosyltransferase</keyword>
<evidence type="ECO:0000313" key="4">
    <source>
        <dbReference type="Proteomes" id="UP001168528"/>
    </source>
</evidence>
<sequence>MHERKIKILHTIRQGGFGGGETYLYNLVTRLDKDIIEPVVLSFTEGEMVEKLRQAGIKTYVIPTLKPFNFVIYPQVIQILEQEKIDVLHIHGTRAGTNTLIPALLKGAKVIYTVHGWSFHTGNSTLATHLRILSERFLTRFATLTICGSAADIQQGKQYCPEGHYQLIKNSIDTHFFTPHTSHTSHRHELGFAETDLVISFIARFTFQKDPLSFIKAIPAICREVSAAKFLMVGEGELKETCIQLASELNIADKIVFLPFRKDVKELLQITDIFVLPSLWEVIPLGLLEAMAMEKACIATHIPGTTEAITDHQNGMLVDVHQPDHVARKVIMLAFNPILRKKLGKNARHTVLTQFGIQELVKANEHVYTMLTEHAVTSHLATADLATSPDNPFVAS</sequence>